<reference evidence="10 11" key="1">
    <citation type="submission" date="2018-11" db="EMBL/GenBank/DDBJ databases">
        <authorList>
            <consortium name="Pathogen Informatics"/>
        </authorList>
    </citation>
    <scope>NUCLEOTIDE SEQUENCE [LARGE SCALE GENOMIC DNA]</scope>
    <source>
        <strain>Denwood</strain>
        <strain evidence="11">Zambia</strain>
    </source>
</reference>
<keyword evidence="6" id="KW-0067">ATP-binding</keyword>
<feature type="region of interest" description="Disordered" evidence="9">
    <location>
        <begin position="92"/>
        <end position="123"/>
    </location>
</feature>
<protein>
    <recommendedName>
        <fullName evidence="1">non-specific serine/threonine protein kinase</fullName>
        <ecNumber evidence="1">2.7.11.1</ecNumber>
    </recommendedName>
</protein>
<dbReference type="GO" id="GO:0004674">
    <property type="term" value="F:protein serine/threonine kinase activity"/>
    <property type="evidence" value="ECO:0007669"/>
    <property type="project" value="UniProtKB-KW"/>
</dbReference>
<evidence type="ECO:0000256" key="9">
    <source>
        <dbReference type="SAM" id="MobiDB-lite"/>
    </source>
</evidence>
<dbReference type="PANTHER" id="PTHR44899:SF7">
    <property type="entry name" value="NIMA-RELATED KINASE"/>
    <property type="match status" value="1"/>
</dbReference>
<evidence type="ECO:0000256" key="3">
    <source>
        <dbReference type="ARBA" id="ARBA00022679"/>
    </source>
</evidence>
<dbReference type="PANTHER" id="PTHR44899">
    <property type="entry name" value="CAMK FAMILY PROTEIN KINASE"/>
    <property type="match status" value="1"/>
</dbReference>
<evidence type="ECO:0000256" key="4">
    <source>
        <dbReference type="ARBA" id="ARBA00022741"/>
    </source>
</evidence>
<evidence type="ECO:0000256" key="1">
    <source>
        <dbReference type="ARBA" id="ARBA00012513"/>
    </source>
</evidence>
<dbReference type="Proteomes" id="UP000269396">
    <property type="component" value="Unassembled WGS sequence"/>
</dbReference>
<dbReference type="SUPFAM" id="SSF56112">
    <property type="entry name" value="Protein kinase-like (PK-like)"/>
    <property type="match status" value="1"/>
</dbReference>
<dbReference type="EMBL" id="UZAL01035889">
    <property type="protein sequence ID" value="VDP68674.1"/>
    <property type="molecule type" value="Genomic_DNA"/>
</dbReference>
<keyword evidence="3" id="KW-0808">Transferase</keyword>
<evidence type="ECO:0000256" key="8">
    <source>
        <dbReference type="ARBA" id="ARBA00048679"/>
    </source>
</evidence>
<keyword evidence="2" id="KW-0723">Serine/threonine-protein kinase</keyword>
<organism evidence="10 11">
    <name type="scientific">Schistosoma mattheei</name>
    <dbReference type="NCBI Taxonomy" id="31246"/>
    <lineage>
        <taxon>Eukaryota</taxon>
        <taxon>Metazoa</taxon>
        <taxon>Spiralia</taxon>
        <taxon>Lophotrochozoa</taxon>
        <taxon>Platyhelminthes</taxon>
        <taxon>Trematoda</taxon>
        <taxon>Digenea</taxon>
        <taxon>Strigeidida</taxon>
        <taxon>Schistosomatoidea</taxon>
        <taxon>Schistosomatidae</taxon>
        <taxon>Schistosoma</taxon>
    </lineage>
</organism>
<dbReference type="STRING" id="31246.A0A183PM78"/>
<evidence type="ECO:0000313" key="11">
    <source>
        <dbReference type="Proteomes" id="UP000269396"/>
    </source>
</evidence>
<evidence type="ECO:0000313" key="10">
    <source>
        <dbReference type="EMBL" id="VDP68674.1"/>
    </source>
</evidence>
<comment type="catalytic activity">
    <reaction evidence="7">
        <text>L-threonyl-[protein] + ATP = O-phospho-L-threonyl-[protein] + ADP + H(+)</text>
        <dbReference type="Rhea" id="RHEA:46608"/>
        <dbReference type="Rhea" id="RHEA-COMP:11060"/>
        <dbReference type="Rhea" id="RHEA-COMP:11605"/>
        <dbReference type="ChEBI" id="CHEBI:15378"/>
        <dbReference type="ChEBI" id="CHEBI:30013"/>
        <dbReference type="ChEBI" id="CHEBI:30616"/>
        <dbReference type="ChEBI" id="CHEBI:61977"/>
        <dbReference type="ChEBI" id="CHEBI:456216"/>
        <dbReference type="EC" id="2.7.11.1"/>
    </reaction>
</comment>
<feature type="compositionally biased region" description="Polar residues" evidence="9">
    <location>
        <begin position="102"/>
        <end position="111"/>
    </location>
</feature>
<dbReference type="AlphaFoldDB" id="A0A183PM78"/>
<dbReference type="GO" id="GO:0005524">
    <property type="term" value="F:ATP binding"/>
    <property type="evidence" value="ECO:0007669"/>
    <property type="project" value="UniProtKB-KW"/>
</dbReference>
<name>A0A183PM78_9TREM</name>
<evidence type="ECO:0000256" key="2">
    <source>
        <dbReference type="ARBA" id="ARBA00022527"/>
    </source>
</evidence>
<dbReference type="EC" id="2.7.11.1" evidence="1"/>
<gene>
    <name evidence="10" type="ORF">SMTD_LOCUS15464</name>
</gene>
<comment type="catalytic activity">
    <reaction evidence="8">
        <text>L-seryl-[protein] + ATP = O-phospho-L-seryl-[protein] + ADP + H(+)</text>
        <dbReference type="Rhea" id="RHEA:17989"/>
        <dbReference type="Rhea" id="RHEA-COMP:9863"/>
        <dbReference type="Rhea" id="RHEA-COMP:11604"/>
        <dbReference type="ChEBI" id="CHEBI:15378"/>
        <dbReference type="ChEBI" id="CHEBI:29999"/>
        <dbReference type="ChEBI" id="CHEBI:30616"/>
        <dbReference type="ChEBI" id="CHEBI:83421"/>
        <dbReference type="ChEBI" id="CHEBI:456216"/>
        <dbReference type="EC" id="2.7.11.1"/>
    </reaction>
</comment>
<dbReference type="InterPro" id="IPR051131">
    <property type="entry name" value="NEK_Ser/Thr_kinase_NIMA"/>
</dbReference>
<keyword evidence="11" id="KW-1185">Reference proteome</keyword>
<accession>A0A183PM78</accession>
<evidence type="ECO:0000256" key="7">
    <source>
        <dbReference type="ARBA" id="ARBA00047899"/>
    </source>
</evidence>
<dbReference type="InterPro" id="IPR011009">
    <property type="entry name" value="Kinase-like_dom_sf"/>
</dbReference>
<dbReference type="Gene3D" id="1.10.510.10">
    <property type="entry name" value="Transferase(Phosphotransferase) domain 1"/>
    <property type="match status" value="1"/>
</dbReference>
<evidence type="ECO:0000256" key="6">
    <source>
        <dbReference type="ARBA" id="ARBA00022840"/>
    </source>
</evidence>
<keyword evidence="5" id="KW-0418">Kinase</keyword>
<proteinExistence type="predicted"/>
<evidence type="ECO:0000256" key="5">
    <source>
        <dbReference type="ARBA" id="ARBA00022777"/>
    </source>
</evidence>
<keyword evidence="4" id="KW-0547">Nucleotide-binding</keyword>
<sequence length="292" mass="33984">MGFCEGGDLYTRLRMRNGVLLSERVLVEWFVQLAIALQVPDMPTQYSPELLELMRSMLHLKPEKRPSARRVLSNSFIRKHIVLFLEATKNSANHSRNHSTTEDQVQNTNQHSECETGVPSIINQSSNEIKMSNEERTNQMEQQPIIIHNEQNCEKNSQSLLKQTLSVDRNDKVFANSSIDESKVDFSINNVPKVLNQSIKISLNTYRQHEKQINESIVNCIDELKDDSLHRHLSDARLRRRQRRRMSEVEGTFIEQVLYLSNISKSVLNRSFNITINFHSIYSLNNRMELFE</sequence>